<gene>
    <name evidence="2" type="ORF">DXX94_03590</name>
</gene>
<evidence type="ECO:0000313" key="2">
    <source>
        <dbReference type="EMBL" id="REL29859.1"/>
    </source>
</evidence>
<dbReference type="InterPro" id="IPR016181">
    <property type="entry name" value="Acyl_CoA_acyltransferase"/>
</dbReference>
<dbReference type="AlphaFoldDB" id="A0A3E0TZM3"/>
<name>A0A3E0TZM3_9GAMM</name>
<dbReference type="SUPFAM" id="SSF55729">
    <property type="entry name" value="Acyl-CoA N-acyltransferases (Nat)"/>
    <property type="match status" value="1"/>
</dbReference>
<dbReference type="Proteomes" id="UP000256899">
    <property type="component" value="Unassembled WGS sequence"/>
</dbReference>
<feature type="domain" description="N-acetyltransferase" evidence="1">
    <location>
        <begin position="6"/>
        <end position="158"/>
    </location>
</feature>
<organism evidence="2 3">
    <name type="scientific">Thalassotalea euphylliae</name>
    <dbReference type="NCBI Taxonomy" id="1655234"/>
    <lineage>
        <taxon>Bacteria</taxon>
        <taxon>Pseudomonadati</taxon>
        <taxon>Pseudomonadota</taxon>
        <taxon>Gammaproteobacteria</taxon>
        <taxon>Alteromonadales</taxon>
        <taxon>Colwelliaceae</taxon>
        <taxon>Thalassotalea</taxon>
    </lineage>
</organism>
<protein>
    <submittedName>
        <fullName evidence="2">GNAT family N-acetyltransferase</fullName>
    </submittedName>
</protein>
<comment type="caution">
    <text evidence="2">The sequence shown here is derived from an EMBL/GenBank/DDBJ whole genome shotgun (WGS) entry which is preliminary data.</text>
</comment>
<keyword evidence="2" id="KW-0808">Transferase</keyword>
<reference evidence="3" key="1">
    <citation type="submission" date="2018-08" db="EMBL/GenBank/DDBJ databases">
        <title>Thalassotalea euphylliae genome.</title>
        <authorList>
            <person name="Summers S."/>
            <person name="Rice S.A."/>
            <person name="Freckelton M.L."/>
            <person name="Nedved B.T."/>
            <person name="Hadfield M.G."/>
        </authorList>
    </citation>
    <scope>NUCLEOTIDE SEQUENCE [LARGE SCALE GENOMIC DNA]</scope>
    <source>
        <strain evidence="3">H3</strain>
    </source>
</reference>
<dbReference type="Gene3D" id="3.40.630.30">
    <property type="match status" value="1"/>
</dbReference>
<dbReference type="GO" id="GO:0016747">
    <property type="term" value="F:acyltransferase activity, transferring groups other than amino-acyl groups"/>
    <property type="evidence" value="ECO:0007669"/>
    <property type="project" value="InterPro"/>
</dbReference>
<proteinExistence type="predicted"/>
<dbReference type="CDD" id="cd04301">
    <property type="entry name" value="NAT_SF"/>
    <property type="match status" value="1"/>
</dbReference>
<sequence length="159" mass="18080">MEFMSVNIRTGTIEEVLTINSQIPEFDAKLTNEKLSSRLAHTPSLILVATMQTRASINDRDNQALVAYKIGYATSGSEFYSWLGGVVPAYRKLGIANQLRNKQEKWATKNGYRYLRVKSMNRFPAMLQLLIANGYRIEGYEDNGTPDNSKILFYKLLCE</sequence>
<evidence type="ECO:0000259" key="1">
    <source>
        <dbReference type="PROSITE" id="PS51186"/>
    </source>
</evidence>
<dbReference type="EMBL" id="QUOT01000001">
    <property type="protein sequence ID" value="REL29859.1"/>
    <property type="molecule type" value="Genomic_DNA"/>
</dbReference>
<dbReference type="PROSITE" id="PS51186">
    <property type="entry name" value="GNAT"/>
    <property type="match status" value="1"/>
</dbReference>
<dbReference type="InterPro" id="IPR000182">
    <property type="entry name" value="GNAT_dom"/>
</dbReference>
<evidence type="ECO:0000313" key="3">
    <source>
        <dbReference type="Proteomes" id="UP000256899"/>
    </source>
</evidence>
<accession>A0A3E0TZM3</accession>
<keyword evidence="3" id="KW-1185">Reference proteome</keyword>